<dbReference type="PANTHER" id="PTHR43489:SF7">
    <property type="entry name" value="3-DEHYDRO-D-GULOSIDE 4-EPIMERASE-RELATED"/>
    <property type="match status" value="1"/>
</dbReference>
<evidence type="ECO:0000313" key="6">
    <source>
        <dbReference type="Proteomes" id="UP000261257"/>
    </source>
</evidence>
<dbReference type="InterPro" id="IPR050417">
    <property type="entry name" value="Sugar_Epim/Isomerase"/>
</dbReference>
<reference evidence="3 5" key="1">
    <citation type="submission" date="2015-09" db="EMBL/GenBank/DDBJ databases">
        <authorList>
            <consortium name="Pathogen Informatics"/>
        </authorList>
    </citation>
    <scope>NUCLEOTIDE SEQUENCE [LARGE SCALE GENOMIC DNA]</scope>
    <source>
        <strain evidence="3 5">2789STDY5608850</strain>
    </source>
</reference>
<gene>
    <name evidence="4" type="ORF">DXC39_17475</name>
    <name evidence="3" type="ORF">ERS852407_01339</name>
</gene>
<feature type="domain" description="Xylose isomerase-like TIM barrel" evidence="2">
    <location>
        <begin position="33"/>
        <end position="237"/>
    </location>
</feature>
<keyword evidence="1 3" id="KW-0413">Isomerase</keyword>
<accession>A0A174AKE0</accession>
<dbReference type="AlphaFoldDB" id="A0A174AKE0"/>
<dbReference type="Pfam" id="PF01261">
    <property type="entry name" value="AP_endonuc_2"/>
    <property type="match status" value="1"/>
</dbReference>
<dbReference type="InterPro" id="IPR013022">
    <property type="entry name" value="Xyl_isomerase-like_TIM-brl"/>
</dbReference>
<evidence type="ECO:0000313" key="4">
    <source>
        <dbReference type="EMBL" id="RGM02824.1"/>
    </source>
</evidence>
<evidence type="ECO:0000313" key="3">
    <source>
        <dbReference type="EMBL" id="CUN87926.1"/>
    </source>
</evidence>
<proteinExistence type="predicted"/>
<dbReference type="SUPFAM" id="SSF51658">
    <property type="entry name" value="Xylose isomerase-like"/>
    <property type="match status" value="1"/>
</dbReference>
<dbReference type="GO" id="GO:0016853">
    <property type="term" value="F:isomerase activity"/>
    <property type="evidence" value="ECO:0007669"/>
    <property type="project" value="UniProtKB-KW"/>
</dbReference>
<organism evidence="3 5">
    <name type="scientific">Hungatella hathewayi</name>
    <dbReference type="NCBI Taxonomy" id="154046"/>
    <lineage>
        <taxon>Bacteria</taxon>
        <taxon>Bacillati</taxon>
        <taxon>Bacillota</taxon>
        <taxon>Clostridia</taxon>
        <taxon>Lachnospirales</taxon>
        <taxon>Lachnospiraceae</taxon>
        <taxon>Hungatella</taxon>
    </lineage>
</organism>
<dbReference type="Proteomes" id="UP000261257">
    <property type="component" value="Unassembled WGS sequence"/>
</dbReference>
<evidence type="ECO:0000259" key="2">
    <source>
        <dbReference type="Pfam" id="PF01261"/>
    </source>
</evidence>
<dbReference type="EMBL" id="CYZE01000002">
    <property type="protein sequence ID" value="CUN87926.1"/>
    <property type="molecule type" value="Genomic_DNA"/>
</dbReference>
<reference evidence="4 6" key="2">
    <citation type="submission" date="2018-08" db="EMBL/GenBank/DDBJ databases">
        <title>A genome reference for cultivated species of the human gut microbiota.</title>
        <authorList>
            <person name="Zou Y."/>
            <person name="Xue W."/>
            <person name="Luo G."/>
        </authorList>
    </citation>
    <scope>NUCLEOTIDE SEQUENCE [LARGE SCALE GENOMIC DNA]</scope>
    <source>
        <strain evidence="4 6">TF05-11AC</strain>
    </source>
</reference>
<protein>
    <submittedName>
        <fullName evidence="3">Sugar phosphate isomerases/epimerases</fullName>
    </submittedName>
</protein>
<evidence type="ECO:0000256" key="1">
    <source>
        <dbReference type="ARBA" id="ARBA00023235"/>
    </source>
</evidence>
<sequence>MEKICLEGCNRHYTRLDFREFCRDQVFLGKKRVEIWGAVPQLFIDHHGYQDAEKMKWILDEYDLVCSTFTPKMYRYNLGSGDSQVRAWSLSYYEECIKAAAVLGAGRMLIYVPAVIRDGDWEQAEEIFTENMENLAEYAADYHISLVVGGSNVFAADLPEYRRLMEKIKNPSVKCFFETEILLFSKYTLREWLGELKDTLVHIHFADASEMGSCKIGDGCLPMRQYLGDIMKNGYLGGLSPFFTEFSCEKNPVLISSEHERVLRELLEEEH</sequence>
<evidence type="ECO:0000313" key="5">
    <source>
        <dbReference type="Proteomes" id="UP000095651"/>
    </source>
</evidence>
<dbReference type="InterPro" id="IPR036237">
    <property type="entry name" value="Xyl_isomerase-like_sf"/>
</dbReference>
<dbReference type="Proteomes" id="UP000095651">
    <property type="component" value="Unassembled WGS sequence"/>
</dbReference>
<dbReference type="EMBL" id="QSSQ01000018">
    <property type="protein sequence ID" value="RGM02824.1"/>
    <property type="molecule type" value="Genomic_DNA"/>
</dbReference>
<name>A0A174AKE0_9FIRM</name>
<dbReference type="Gene3D" id="3.20.20.150">
    <property type="entry name" value="Divalent-metal-dependent TIM barrel enzymes"/>
    <property type="match status" value="1"/>
</dbReference>
<dbReference type="RefSeq" id="WP_055653616.1">
    <property type="nucleotide sequence ID" value="NZ_CABIXC010000002.1"/>
</dbReference>
<dbReference type="PANTHER" id="PTHR43489">
    <property type="entry name" value="ISOMERASE"/>
    <property type="match status" value="1"/>
</dbReference>